<dbReference type="NCBIfam" id="NF042934">
    <property type="entry name" value="cis_reg_atten"/>
    <property type="match status" value="1"/>
</dbReference>
<gene>
    <name evidence="1" type="ORF">ACFQ16_16910</name>
</gene>
<dbReference type="InterPro" id="IPR049979">
    <property type="entry name" value="Cys_resp_CS_actino"/>
</dbReference>
<proteinExistence type="predicted"/>
<dbReference type="RefSeq" id="WP_380758474.1">
    <property type="nucleotide sequence ID" value="NZ_BAABLT010000024.1"/>
</dbReference>
<organism evidence="1 2">
    <name type="scientific">Saccharopolyspora rosea</name>
    <dbReference type="NCBI Taxonomy" id="524884"/>
    <lineage>
        <taxon>Bacteria</taxon>
        <taxon>Bacillati</taxon>
        <taxon>Actinomycetota</taxon>
        <taxon>Actinomycetes</taxon>
        <taxon>Pseudonocardiales</taxon>
        <taxon>Pseudonocardiaceae</taxon>
        <taxon>Saccharopolyspora</taxon>
    </lineage>
</organism>
<comment type="caution">
    <text evidence="1">The sequence shown here is derived from an EMBL/GenBank/DDBJ whole genome shotgun (WGS) entry which is preliminary data.</text>
</comment>
<dbReference type="EMBL" id="JBHTIW010000012">
    <property type="protein sequence ID" value="MFD0921427.1"/>
    <property type="molecule type" value="Genomic_DNA"/>
</dbReference>
<name>A0ABW3FUM1_9PSEU</name>
<sequence length="16" mass="1815">MRLHIDLRRVASASCS</sequence>
<evidence type="ECO:0000313" key="1">
    <source>
        <dbReference type="EMBL" id="MFD0921427.1"/>
    </source>
</evidence>
<evidence type="ECO:0000313" key="2">
    <source>
        <dbReference type="Proteomes" id="UP001597018"/>
    </source>
</evidence>
<protein>
    <submittedName>
        <fullName evidence="1">Leader peptide</fullName>
    </submittedName>
</protein>
<reference evidence="2" key="1">
    <citation type="journal article" date="2019" name="Int. J. Syst. Evol. Microbiol.">
        <title>The Global Catalogue of Microorganisms (GCM) 10K type strain sequencing project: providing services to taxonomists for standard genome sequencing and annotation.</title>
        <authorList>
            <consortium name="The Broad Institute Genomics Platform"/>
            <consortium name="The Broad Institute Genome Sequencing Center for Infectious Disease"/>
            <person name="Wu L."/>
            <person name="Ma J."/>
        </authorList>
    </citation>
    <scope>NUCLEOTIDE SEQUENCE [LARGE SCALE GENOMIC DNA]</scope>
    <source>
        <strain evidence="2">CCUG 56401</strain>
    </source>
</reference>
<keyword evidence="2" id="KW-1185">Reference proteome</keyword>
<accession>A0ABW3FUM1</accession>
<dbReference type="Proteomes" id="UP001597018">
    <property type="component" value="Unassembled WGS sequence"/>
</dbReference>